<dbReference type="AlphaFoldDB" id="A0A520XGF9"/>
<feature type="signal peptide" evidence="1">
    <location>
        <begin position="1"/>
        <end position="22"/>
    </location>
</feature>
<accession>A0A520XGF9</accession>
<organism evidence="2 3">
    <name type="scientific">Candidatus Acidulodesulfobacterium acidiphilum</name>
    <dbReference type="NCBI Taxonomy" id="2597224"/>
    <lineage>
        <taxon>Bacteria</taxon>
        <taxon>Deltaproteobacteria</taxon>
        <taxon>Candidatus Acidulodesulfobacterales</taxon>
        <taxon>Candidatus Acidulodesulfobacterium</taxon>
    </lineage>
</organism>
<comment type="caution">
    <text evidence="2">The sequence shown here is derived from an EMBL/GenBank/DDBJ whole genome shotgun (WGS) entry which is preliminary data.</text>
</comment>
<evidence type="ECO:0000256" key="1">
    <source>
        <dbReference type="SAM" id="SignalP"/>
    </source>
</evidence>
<proteinExistence type="predicted"/>
<feature type="chain" id="PRO_5022246397" description="Tetratricopeptide repeat protein" evidence="1">
    <location>
        <begin position="23"/>
        <end position="329"/>
    </location>
</feature>
<evidence type="ECO:0000313" key="2">
    <source>
        <dbReference type="EMBL" id="RZV40273.1"/>
    </source>
</evidence>
<gene>
    <name evidence="2" type="ORF">EVJ48_01905</name>
</gene>
<sequence length="329" mass="37625">MKKIILSLLVLSVLLIPITAQAFQYKAKINNKPYPHVVFFSTNGYMVKGAGININILPIIKADARNSNNKILQYKALQMLAFINYKSYMTKAALYYINTDIKKINNSAKAKYFLKKALYLKSKILARQKAISIYFKGIKLAREKKYRQGLKYIKESVALQPSIIKHLPVIKVEKTIEYLIRKNKLDEQKFKAKLGNNRYKAIAIINNYCSRHNGCEVKGYKHDQNGYYTYYYGSFVVSGDPTSGNNFMITQSLFSTQLQNQLVFMLKQNGYSNASTMNLTTSFVSYITPPGKEVLSRIQGLTDMVSSGNLKDFNELVSLFVKHFIKINK</sequence>
<evidence type="ECO:0008006" key="4">
    <source>
        <dbReference type="Google" id="ProtNLM"/>
    </source>
</evidence>
<name>A0A520XGF9_9DELT</name>
<dbReference type="EMBL" id="SHMQ01000002">
    <property type="protein sequence ID" value="RZV40273.1"/>
    <property type="molecule type" value="Genomic_DNA"/>
</dbReference>
<evidence type="ECO:0000313" key="3">
    <source>
        <dbReference type="Proteomes" id="UP000322454"/>
    </source>
</evidence>
<dbReference type="Proteomes" id="UP000322454">
    <property type="component" value="Unassembled WGS sequence"/>
</dbReference>
<keyword evidence="1" id="KW-0732">Signal</keyword>
<protein>
    <recommendedName>
        <fullName evidence="4">Tetratricopeptide repeat protein</fullName>
    </recommendedName>
</protein>
<reference evidence="2 3" key="1">
    <citation type="submission" date="2019-01" db="EMBL/GenBank/DDBJ databases">
        <title>Insights into ecological role of a new deltaproteobacterial order Candidatus Sinidesulfobacterales (Sva0485) by metagenomics and metatranscriptomics.</title>
        <authorList>
            <person name="Tan S."/>
            <person name="Liu J."/>
            <person name="Fang Y."/>
            <person name="Hedlund B."/>
            <person name="Lian Z.-H."/>
            <person name="Huang L.-Y."/>
            <person name="Li J.-T."/>
            <person name="Huang L.-N."/>
            <person name="Li W.-J."/>
            <person name="Jiang H.-C."/>
            <person name="Dong H.-L."/>
            <person name="Shu W.-S."/>
        </authorList>
    </citation>
    <scope>NUCLEOTIDE SEQUENCE [LARGE SCALE GENOMIC DNA]</scope>
    <source>
        <strain evidence="2">AP4</strain>
    </source>
</reference>